<protein>
    <submittedName>
        <fullName evidence="4">CN hydrolase domain-containing protein</fullName>
    </submittedName>
</protein>
<dbReference type="Pfam" id="PF00795">
    <property type="entry name" value="CN_hydrolase"/>
    <property type="match status" value="1"/>
</dbReference>
<dbReference type="Proteomes" id="UP000271098">
    <property type="component" value="Unassembled WGS sequence"/>
</dbReference>
<dbReference type="Gene3D" id="3.60.110.10">
    <property type="entry name" value="Carbon-nitrogen hydrolase"/>
    <property type="match status" value="1"/>
</dbReference>
<dbReference type="PANTHER" id="PTHR23088:SF27">
    <property type="entry name" value="DEAMINATED GLUTATHIONE AMIDASE"/>
    <property type="match status" value="1"/>
</dbReference>
<feature type="domain" description="CN hydrolase" evidence="1">
    <location>
        <begin position="1"/>
        <end position="189"/>
    </location>
</feature>
<dbReference type="GO" id="GO:0047710">
    <property type="term" value="F:bis(5'-adenosyl)-triphosphatase activity"/>
    <property type="evidence" value="ECO:0007669"/>
    <property type="project" value="TreeGrafter"/>
</dbReference>
<dbReference type="InterPro" id="IPR036526">
    <property type="entry name" value="C-N_Hydrolase_sf"/>
</dbReference>
<reference evidence="4" key="1">
    <citation type="submission" date="2016-06" db="UniProtKB">
        <authorList>
            <consortium name="WormBaseParasite"/>
        </authorList>
    </citation>
    <scope>IDENTIFICATION</scope>
</reference>
<proteinExistence type="predicted"/>
<sequence length="189" mass="21187">MVFFPECFDYVGRNREENEALAMAEGGEYIGRYRSCAKQYGLWLSLGGFHEKDPAGQRKPFNTHLIINDSGETCGIYRKLHLFDVDIPGKIAAPVNTPVGNVAMSICYDLRFAELALWHRMKGAHILTYPAAFTVNTGLAHWEVSFLCVLCKNSSLEAKIPESCSCPRLNFFRWEPLTASHSLQLSAPP</sequence>
<dbReference type="AlphaFoldDB" id="A0A183DRF2"/>
<keyword evidence="3" id="KW-1185">Reference proteome</keyword>
<dbReference type="InterPro" id="IPR003010">
    <property type="entry name" value="C-N_Hydrolase"/>
</dbReference>
<name>A0A183DRF2_9BILA</name>
<dbReference type="PROSITE" id="PS50263">
    <property type="entry name" value="CN_HYDROLASE"/>
    <property type="match status" value="1"/>
</dbReference>
<evidence type="ECO:0000313" key="4">
    <source>
        <dbReference type="WBParaSite" id="GPUH_0001130601-mRNA-1"/>
    </source>
</evidence>
<dbReference type="PANTHER" id="PTHR23088">
    <property type="entry name" value="NITRILASE-RELATED"/>
    <property type="match status" value="1"/>
</dbReference>
<gene>
    <name evidence="2" type="ORF">GPUH_LOCUS11293</name>
</gene>
<evidence type="ECO:0000313" key="2">
    <source>
        <dbReference type="EMBL" id="VDN18591.1"/>
    </source>
</evidence>
<dbReference type="OrthoDB" id="680339at2759"/>
<organism evidence="4">
    <name type="scientific">Gongylonema pulchrum</name>
    <dbReference type="NCBI Taxonomy" id="637853"/>
    <lineage>
        <taxon>Eukaryota</taxon>
        <taxon>Metazoa</taxon>
        <taxon>Ecdysozoa</taxon>
        <taxon>Nematoda</taxon>
        <taxon>Chromadorea</taxon>
        <taxon>Rhabditida</taxon>
        <taxon>Spirurina</taxon>
        <taxon>Spiruromorpha</taxon>
        <taxon>Spiruroidea</taxon>
        <taxon>Gongylonematidae</taxon>
        <taxon>Gongylonema</taxon>
    </lineage>
</organism>
<dbReference type="EMBL" id="UYRT01078467">
    <property type="protein sequence ID" value="VDN18591.1"/>
    <property type="molecule type" value="Genomic_DNA"/>
</dbReference>
<reference evidence="2 3" key="2">
    <citation type="submission" date="2018-11" db="EMBL/GenBank/DDBJ databases">
        <authorList>
            <consortium name="Pathogen Informatics"/>
        </authorList>
    </citation>
    <scope>NUCLEOTIDE SEQUENCE [LARGE SCALE GENOMIC DNA]</scope>
</reference>
<accession>A0A183DRF2</accession>
<evidence type="ECO:0000313" key="3">
    <source>
        <dbReference type="Proteomes" id="UP000271098"/>
    </source>
</evidence>
<dbReference type="GO" id="GO:0006139">
    <property type="term" value="P:nucleobase-containing compound metabolic process"/>
    <property type="evidence" value="ECO:0007669"/>
    <property type="project" value="TreeGrafter"/>
</dbReference>
<dbReference type="WBParaSite" id="GPUH_0001130601-mRNA-1">
    <property type="protein sequence ID" value="GPUH_0001130601-mRNA-1"/>
    <property type="gene ID" value="GPUH_0001130601"/>
</dbReference>
<evidence type="ECO:0000259" key="1">
    <source>
        <dbReference type="PROSITE" id="PS50263"/>
    </source>
</evidence>
<dbReference type="SUPFAM" id="SSF56317">
    <property type="entry name" value="Carbon-nitrogen hydrolase"/>
    <property type="match status" value="1"/>
</dbReference>